<sequence>MHVLISGASVAGPVLAYWLHRNGHRVTVVERTARPRLGDGGHAVDLLGPAVEVVARMGLLPQVEAARTTADTMTLIRPGRPDVTIDGAQLLAGVSDRHVEIMRGDLARILFEATREHVSYTFGTSITELVERDGGVHAAFSDGTSGGFDLVVGADGMHSGVRRLVFGPEEGHSHFLGGCLAVFSVPDLVGLDGRVLGYNSVNKAVALYPTKIPGRARVVVLFRAAEPAPRDPAAQRRLLRGVCAGLGWEVPRLLEHLDAADDFYLDSISQIRLPSWSRGRITLAGDAGYGPGPAVGGGSSLAIVGAYVLASELAAAGDDHVPGFAAYERAMAGAVAASRTIGPSVLGTLIPRSELQVWTMAQALRVLPRLPGFVQRKLTSFGGGPAAMLNGVRLRDPLVLRA</sequence>
<evidence type="ECO:0000313" key="2">
    <source>
        <dbReference type="EMBL" id="GAA1503829.1"/>
    </source>
</evidence>
<name>A0ABN1ZT63_9ACTN</name>
<dbReference type="InterPro" id="IPR051704">
    <property type="entry name" value="FAD_aromatic-hydroxylase"/>
</dbReference>
<dbReference type="Proteomes" id="UP001501470">
    <property type="component" value="Unassembled WGS sequence"/>
</dbReference>
<dbReference type="SUPFAM" id="SSF51905">
    <property type="entry name" value="FAD/NAD(P)-binding domain"/>
    <property type="match status" value="1"/>
</dbReference>
<proteinExistence type="predicted"/>
<organism evidence="2 3">
    <name type="scientific">Dactylosporangium maewongense</name>
    <dbReference type="NCBI Taxonomy" id="634393"/>
    <lineage>
        <taxon>Bacteria</taxon>
        <taxon>Bacillati</taxon>
        <taxon>Actinomycetota</taxon>
        <taxon>Actinomycetes</taxon>
        <taxon>Micromonosporales</taxon>
        <taxon>Micromonosporaceae</taxon>
        <taxon>Dactylosporangium</taxon>
    </lineage>
</organism>
<dbReference type="GO" id="GO:0004497">
    <property type="term" value="F:monooxygenase activity"/>
    <property type="evidence" value="ECO:0007669"/>
    <property type="project" value="UniProtKB-KW"/>
</dbReference>
<gene>
    <name evidence="2" type="ORF">GCM10009827_016250</name>
</gene>
<keyword evidence="2" id="KW-0560">Oxidoreductase</keyword>
<feature type="domain" description="FAD-binding" evidence="1">
    <location>
        <begin position="2"/>
        <end position="316"/>
    </location>
</feature>
<reference evidence="2 3" key="1">
    <citation type="journal article" date="2019" name="Int. J. Syst. Evol. Microbiol.">
        <title>The Global Catalogue of Microorganisms (GCM) 10K type strain sequencing project: providing services to taxonomists for standard genome sequencing and annotation.</title>
        <authorList>
            <consortium name="The Broad Institute Genomics Platform"/>
            <consortium name="The Broad Institute Genome Sequencing Center for Infectious Disease"/>
            <person name="Wu L."/>
            <person name="Ma J."/>
        </authorList>
    </citation>
    <scope>NUCLEOTIDE SEQUENCE [LARGE SCALE GENOMIC DNA]</scope>
    <source>
        <strain evidence="2 3">JCM 15933</strain>
    </source>
</reference>
<dbReference type="EMBL" id="BAAAQD010000002">
    <property type="protein sequence ID" value="GAA1503829.1"/>
    <property type="molecule type" value="Genomic_DNA"/>
</dbReference>
<dbReference type="InterPro" id="IPR036188">
    <property type="entry name" value="FAD/NAD-bd_sf"/>
</dbReference>
<dbReference type="PRINTS" id="PR00420">
    <property type="entry name" value="RNGMNOXGNASE"/>
</dbReference>
<dbReference type="InterPro" id="IPR002938">
    <property type="entry name" value="FAD-bd"/>
</dbReference>
<dbReference type="Pfam" id="PF01494">
    <property type="entry name" value="FAD_binding_3"/>
    <property type="match status" value="1"/>
</dbReference>
<evidence type="ECO:0000313" key="3">
    <source>
        <dbReference type="Proteomes" id="UP001501470"/>
    </source>
</evidence>
<keyword evidence="2" id="KW-0503">Monooxygenase</keyword>
<accession>A0ABN1ZT63</accession>
<protein>
    <submittedName>
        <fullName evidence="2">FAD-dependent monooxygenase</fullName>
    </submittedName>
</protein>
<evidence type="ECO:0000259" key="1">
    <source>
        <dbReference type="Pfam" id="PF01494"/>
    </source>
</evidence>
<dbReference type="PANTHER" id="PTHR46865:SF2">
    <property type="entry name" value="MONOOXYGENASE"/>
    <property type="match status" value="1"/>
</dbReference>
<dbReference type="Gene3D" id="3.30.9.10">
    <property type="entry name" value="D-Amino Acid Oxidase, subunit A, domain 2"/>
    <property type="match status" value="1"/>
</dbReference>
<comment type="caution">
    <text evidence="2">The sequence shown here is derived from an EMBL/GenBank/DDBJ whole genome shotgun (WGS) entry which is preliminary data.</text>
</comment>
<dbReference type="RefSeq" id="WP_344501154.1">
    <property type="nucleotide sequence ID" value="NZ_BAAAQD010000002.1"/>
</dbReference>
<dbReference type="Gene3D" id="3.50.50.60">
    <property type="entry name" value="FAD/NAD(P)-binding domain"/>
    <property type="match status" value="1"/>
</dbReference>
<dbReference type="PANTHER" id="PTHR46865">
    <property type="entry name" value="OXIDOREDUCTASE-RELATED"/>
    <property type="match status" value="1"/>
</dbReference>
<keyword evidence="3" id="KW-1185">Reference proteome</keyword>